<organism evidence="1">
    <name type="scientific">Rhizophora mucronata</name>
    <name type="common">Asiatic mangrove</name>
    <dbReference type="NCBI Taxonomy" id="61149"/>
    <lineage>
        <taxon>Eukaryota</taxon>
        <taxon>Viridiplantae</taxon>
        <taxon>Streptophyta</taxon>
        <taxon>Embryophyta</taxon>
        <taxon>Tracheophyta</taxon>
        <taxon>Spermatophyta</taxon>
        <taxon>Magnoliopsida</taxon>
        <taxon>eudicotyledons</taxon>
        <taxon>Gunneridae</taxon>
        <taxon>Pentapetalae</taxon>
        <taxon>rosids</taxon>
        <taxon>fabids</taxon>
        <taxon>Malpighiales</taxon>
        <taxon>Rhizophoraceae</taxon>
        <taxon>Rhizophora</taxon>
    </lineage>
</organism>
<name>A0A2P2QUS7_RHIMU</name>
<dbReference type="EMBL" id="GGEC01090214">
    <property type="protein sequence ID" value="MBX70698.1"/>
    <property type="molecule type" value="Transcribed_RNA"/>
</dbReference>
<proteinExistence type="predicted"/>
<dbReference type="AlphaFoldDB" id="A0A2P2QUS7"/>
<protein>
    <submittedName>
        <fullName evidence="1">Uncharacterized protein</fullName>
    </submittedName>
</protein>
<sequence length="78" mass="8891">MRLSIHTLVPKNVKMTLNKEKGVPVHEILILLDIGKNQSLTLVFTRRLFHNLNMQPSSHDVVTLLSYQGSHSKYAPNK</sequence>
<reference evidence="1" key="1">
    <citation type="submission" date="2018-02" db="EMBL/GenBank/DDBJ databases">
        <title>Rhizophora mucronata_Transcriptome.</title>
        <authorList>
            <person name="Meera S.P."/>
            <person name="Sreeshan A."/>
            <person name="Augustine A."/>
        </authorList>
    </citation>
    <scope>NUCLEOTIDE SEQUENCE</scope>
    <source>
        <tissue evidence="1">Leaf</tissue>
    </source>
</reference>
<evidence type="ECO:0000313" key="1">
    <source>
        <dbReference type="EMBL" id="MBX70698.1"/>
    </source>
</evidence>
<accession>A0A2P2QUS7</accession>